<gene>
    <name evidence="1" type="ORF">ODALV1_LOCUS7909</name>
</gene>
<organism evidence="1 2">
    <name type="scientific">Orchesella dallaii</name>
    <dbReference type="NCBI Taxonomy" id="48710"/>
    <lineage>
        <taxon>Eukaryota</taxon>
        <taxon>Metazoa</taxon>
        <taxon>Ecdysozoa</taxon>
        <taxon>Arthropoda</taxon>
        <taxon>Hexapoda</taxon>
        <taxon>Collembola</taxon>
        <taxon>Entomobryomorpha</taxon>
        <taxon>Entomobryoidea</taxon>
        <taxon>Orchesellidae</taxon>
        <taxon>Orchesellinae</taxon>
        <taxon>Orchesella</taxon>
    </lineage>
</organism>
<evidence type="ECO:0008006" key="3">
    <source>
        <dbReference type="Google" id="ProtNLM"/>
    </source>
</evidence>
<dbReference type="EMBL" id="CAXLJM020000024">
    <property type="protein sequence ID" value="CAL8091337.1"/>
    <property type="molecule type" value="Genomic_DNA"/>
</dbReference>
<evidence type="ECO:0000313" key="2">
    <source>
        <dbReference type="Proteomes" id="UP001642540"/>
    </source>
</evidence>
<comment type="caution">
    <text evidence="1">The sequence shown here is derived from an EMBL/GenBank/DDBJ whole genome shotgun (WGS) entry which is preliminary data.</text>
</comment>
<sequence>MWNYKNSDKINILLVIISTVASSCLASSYYRTQTIQERIVSDLEIIESPNGVPLDFNYNETSSESGTFPSVPGCPKSIDGYPWVYFGNPPRCYLSGYPGPCPGYRYLFIENGSPYGICGCGCFKYYMEEGLSDLIETSPNGQYKFCGRTQGYDSHKKICYTLSERGPCAPGQWFVRSKSDSLTCIAECPIVDGGWQVYNPETDQCEQSFGGGGAGGGSAGYITPNDCLAKERYSSILKKCVPKRAGNTLVLG</sequence>
<evidence type="ECO:0000313" key="1">
    <source>
        <dbReference type="EMBL" id="CAL8091337.1"/>
    </source>
</evidence>
<reference evidence="1 2" key="1">
    <citation type="submission" date="2024-08" db="EMBL/GenBank/DDBJ databases">
        <authorList>
            <person name="Cucini C."/>
            <person name="Frati F."/>
        </authorList>
    </citation>
    <scope>NUCLEOTIDE SEQUENCE [LARGE SCALE GENOMIC DNA]</scope>
</reference>
<dbReference type="PROSITE" id="PS51257">
    <property type="entry name" value="PROKAR_LIPOPROTEIN"/>
    <property type="match status" value="1"/>
</dbReference>
<accession>A0ABP1Q6L1</accession>
<name>A0ABP1Q6L1_9HEXA</name>
<proteinExistence type="predicted"/>
<protein>
    <recommendedName>
        <fullName evidence="3">DUF4789 domain-containing protein</fullName>
    </recommendedName>
</protein>
<dbReference type="Proteomes" id="UP001642540">
    <property type="component" value="Unassembled WGS sequence"/>
</dbReference>
<keyword evidence="2" id="KW-1185">Reference proteome</keyword>